<proteinExistence type="predicted"/>
<dbReference type="Pfam" id="PF10117">
    <property type="entry name" value="McrBC"/>
    <property type="match status" value="1"/>
</dbReference>
<evidence type="ECO:0000313" key="1">
    <source>
        <dbReference type="EMBL" id="EAY26124.1"/>
    </source>
</evidence>
<evidence type="ECO:0000313" key="2">
    <source>
        <dbReference type="Proteomes" id="UP000004095"/>
    </source>
</evidence>
<name>A1ZU11_MICM2</name>
<comment type="caution">
    <text evidence="1">The sequence shown here is derived from an EMBL/GenBank/DDBJ whole genome shotgun (WGS) entry which is preliminary data.</text>
</comment>
<accession>A1ZU11</accession>
<dbReference type="RefSeq" id="WP_002701530.1">
    <property type="nucleotide sequence ID" value="NZ_AAWS01000038.1"/>
</dbReference>
<keyword evidence="2" id="KW-1185">Reference proteome</keyword>
<reference evidence="1 2" key="1">
    <citation type="submission" date="2007-01" db="EMBL/GenBank/DDBJ databases">
        <authorList>
            <person name="Haygood M."/>
            <person name="Podell S."/>
            <person name="Anderson C."/>
            <person name="Hopkinson B."/>
            <person name="Roe K."/>
            <person name="Barbeau K."/>
            <person name="Gaasterland T."/>
            <person name="Ferriera S."/>
            <person name="Johnson J."/>
            <person name="Kravitz S."/>
            <person name="Beeson K."/>
            <person name="Sutton G."/>
            <person name="Rogers Y.-H."/>
            <person name="Friedman R."/>
            <person name="Frazier M."/>
            <person name="Venter J.C."/>
        </authorList>
    </citation>
    <scope>NUCLEOTIDE SEQUENCE [LARGE SCALE GENOMIC DNA]</scope>
    <source>
        <strain evidence="1 2">ATCC 23134</strain>
    </source>
</reference>
<sequence length="438" mass="51466">MYLFEFGAWHDLPFDSKKITRLKAYLNTVWQNRHLFYNASLPNTVQQRMFDFDGHQIKARNYVGFVRFEGHDIYVLPKVFNCLTPPPPKVCFDHVLYYLSYSQRVRFPFALARTHTSPSLFLPEICIFLFASYAEQLLIEQPLHLYQERTEELDFLKGQLDIDQYLKENIATGNWQKLHSRHTPLLYNNRFNQLVKYTARQLLLMTQYAPSLEHLQHMIALLQNVSDVPMTYKDCMKIRLPEQQIALQTVVDMCAMFLGNEMINYEVGQKYNFAFLLPMELVYEDFIGQFVQTHFAQWQPRLQPKKYLGRNPTGKPVFSVQPDMLLGSPQVIADTKYKIREVPLRHSQTAIEESDIYQMIAYALGYRCSEMVLLYPASYRQPKTLSFSESFNIQSDLLTTPLRIRAESLDITTTAQTKFAEALEQKLKKQLQRIFESH</sequence>
<dbReference type="PANTHER" id="PTHR38733:SF1">
    <property type="entry name" value="TYPE IV METHYL-DIRECTED RESTRICTION ENZYME ECOKMCRBC"/>
    <property type="match status" value="1"/>
</dbReference>
<organism evidence="1 2">
    <name type="scientific">Microscilla marina ATCC 23134</name>
    <dbReference type="NCBI Taxonomy" id="313606"/>
    <lineage>
        <taxon>Bacteria</taxon>
        <taxon>Pseudomonadati</taxon>
        <taxon>Bacteroidota</taxon>
        <taxon>Cytophagia</taxon>
        <taxon>Cytophagales</taxon>
        <taxon>Microscillaceae</taxon>
        <taxon>Microscilla</taxon>
    </lineage>
</organism>
<dbReference type="eggNOG" id="COG4268">
    <property type="taxonomic scope" value="Bacteria"/>
</dbReference>
<evidence type="ECO:0008006" key="3">
    <source>
        <dbReference type="Google" id="ProtNLM"/>
    </source>
</evidence>
<protein>
    <recommendedName>
        <fullName evidence="3">Restriction endonuclease</fullName>
    </recommendedName>
</protein>
<dbReference type="Proteomes" id="UP000004095">
    <property type="component" value="Unassembled WGS sequence"/>
</dbReference>
<dbReference type="OrthoDB" id="307209at2"/>
<dbReference type="InterPro" id="IPR019292">
    <property type="entry name" value="McrC"/>
</dbReference>
<dbReference type="PANTHER" id="PTHR38733">
    <property type="entry name" value="PROTEIN MCRC"/>
    <property type="match status" value="1"/>
</dbReference>
<gene>
    <name evidence="1" type="ORF">M23134_05997</name>
</gene>
<dbReference type="AlphaFoldDB" id="A1ZU11"/>
<dbReference type="EMBL" id="AAWS01000038">
    <property type="protein sequence ID" value="EAY26124.1"/>
    <property type="molecule type" value="Genomic_DNA"/>
</dbReference>